<evidence type="ECO:0000256" key="1">
    <source>
        <dbReference type="ARBA" id="ARBA00023015"/>
    </source>
</evidence>
<dbReference type="EMBL" id="JAUSUZ010000001">
    <property type="protein sequence ID" value="MDQ0366455.1"/>
    <property type="molecule type" value="Genomic_DNA"/>
</dbReference>
<dbReference type="InterPro" id="IPR009061">
    <property type="entry name" value="DNA-bd_dom_put_sf"/>
</dbReference>
<evidence type="ECO:0000313" key="7">
    <source>
        <dbReference type="Proteomes" id="UP001240236"/>
    </source>
</evidence>
<dbReference type="Pfam" id="PF07739">
    <property type="entry name" value="TipAS"/>
    <property type="match status" value="1"/>
</dbReference>
<dbReference type="GO" id="GO:0003700">
    <property type="term" value="F:DNA-binding transcription factor activity"/>
    <property type="evidence" value="ECO:0007669"/>
    <property type="project" value="InterPro"/>
</dbReference>
<keyword evidence="2 6" id="KW-0238">DNA-binding</keyword>
<evidence type="ECO:0000256" key="4">
    <source>
        <dbReference type="ARBA" id="ARBA00023163"/>
    </source>
</evidence>
<name>A0AAE3VZ99_9ACTN</name>
<evidence type="ECO:0000256" key="3">
    <source>
        <dbReference type="ARBA" id="ARBA00023159"/>
    </source>
</evidence>
<dbReference type="InterPro" id="IPR036244">
    <property type="entry name" value="TipA-like_antibiotic-bd"/>
</dbReference>
<reference evidence="6 7" key="1">
    <citation type="submission" date="2023-07" db="EMBL/GenBank/DDBJ databases">
        <title>Sequencing the genomes of 1000 actinobacteria strains.</title>
        <authorList>
            <person name="Klenk H.-P."/>
        </authorList>
    </citation>
    <scope>NUCLEOTIDE SEQUENCE [LARGE SCALE GENOMIC DNA]</scope>
    <source>
        <strain evidence="6 7">DSM 44709</strain>
    </source>
</reference>
<dbReference type="RefSeq" id="WP_307239794.1">
    <property type="nucleotide sequence ID" value="NZ_JAUSUZ010000001.1"/>
</dbReference>
<dbReference type="SUPFAM" id="SSF89082">
    <property type="entry name" value="Antibiotic binding domain of TipA-like multidrug resistance regulators"/>
    <property type="match status" value="1"/>
</dbReference>
<dbReference type="Gene3D" id="1.10.1660.10">
    <property type="match status" value="1"/>
</dbReference>
<evidence type="ECO:0000313" key="6">
    <source>
        <dbReference type="EMBL" id="MDQ0366455.1"/>
    </source>
</evidence>
<dbReference type="GO" id="GO:0003677">
    <property type="term" value="F:DNA binding"/>
    <property type="evidence" value="ECO:0007669"/>
    <property type="project" value="UniProtKB-KW"/>
</dbReference>
<dbReference type="InterPro" id="IPR000551">
    <property type="entry name" value="MerR-type_HTH_dom"/>
</dbReference>
<dbReference type="InterPro" id="IPR047057">
    <property type="entry name" value="MerR_fam"/>
</dbReference>
<dbReference type="CDD" id="cd01106">
    <property type="entry name" value="HTH_TipAL-Mta"/>
    <property type="match status" value="1"/>
</dbReference>
<dbReference type="PANTHER" id="PTHR30204:SF90">
    <property type="entry name" value="HTH-TYPE TRANSCRIPTIONAL ACTIVATOR MTA"/>
    <property type="match status" value="1"/>
</dbReference>
<dbReference type="PROSITE" id="PS00552">
    <property type="entry name" value="HTH_MERR_1"/>
    <property type="match status" value="1"/>
</dbReference>
<gene>
    <name evidence="6" type="ORF">J2S42_003124</name>
</gene>
<accession>A0AAE3VZ99</accession>
<dbReference type="PROSITE" id="PS50937">
    <property type="entry name" value="HTH_MERR_2"/>
    <property type="match status" value="1"/>
</dbReference>
<proteinExistence type="predicted"/>
<dbReference type="AlphaFoldDB" id="A0AAE3VZ99"/>
<dbReference type="Pfam" id="PF13411">
    <property type="entry name" value="MerR_1"/>
    <property type="match status" value="1"/>
</dbReference>
<protein>
    <submittedName>
        <fullName evidence="6">DNA-binding transcriptional MerR regulator</fullName>
    </submittedName>
</protein>
<dbReference type="SMART" id="SM00422">
    <property type="entry name" value="HTH_MERR"/>
    <property type="match status" value="1"/>
</dbReference>
<dbReference type="Gene3D" id="1.10.490.50">
    <property type="entry name" value="Antibiotic binding domain of TipA-like multidrug resistance regulators"/>
    <property type="match status" value="1"/>
</dbReference>
<evidence type="ECO:0000256" key="2">
    <source>
        <dbReference type="ARBA" id="ARBA00023125"/>
    </source>
</evidence>
<dbReference type="PANTHER" id="PTHR30204">
    <property type="entry name" value="REDOX-CYCLING DRUG-SENSING TRANSCRIPTIONAL ACTIVATOR SOXR"/>
    <property type="match status" value="1"/>
</dbReference>
<sequence length="246" mass="27670">MSWSTAQVARIAGVTSRTLRHYDDIGLLRPSRVSPGGLRHYEREQLLRLQQIMLLRELGMSLETIGAVVAGEADRVDQLRRHHRWLIEERDRFGRLADTVAATIAQLEGGTRMSTEQLFEGFDADRQARYEAELIERYGDGAATAIAESKARTAGKGAELQAEWAGIEDRLVALLDSAPDSPAVQAVIADHYRWITRHWTPDRESYTGLGQLYTDSPDFRARFDARDARLAEFLRDAITVYAQASL</sequence>
<organism evidence="6 7">
    <name type="scientific">Catenuloplanes indicus</name>
    <dbReference type="NCBI Taxonomy" id="137267"/>
    <lineage>
        <taxon>Bacteria</taxon>
        <taxon>Bacillati</taxon>
        <taxon>Actinomycetota</taxon>
        <taxon>Actinomycetes</taxon>
        <taxon>Micromonosporales</taxon>
        <taxon>Micromonosporaceae</taxon>
        <taxon>Catenuloplanes</taxon>
    </lineage>
</organism>
<dbReference type="Proteomes" id="UP001240236">
    <property type="component" value="Unassembled WGS sequence"/>
</dbReference>
<keyword evidence="7" id="KW-1185">Reference proteome</keyword>
<evidence type="ECO:0000259" key="5">
    <source>
        <dbReference type="PROSITE" id="PS50937"/>
    </source>
</evidence>
<keyword evidence="4" id="KW-0804">Transcription</keyword>
<dbReference type="SUPFAM" id="SSF46955">
    <property type="entry name" value="Putative DNA-binding domain"/>
    <property type="match status" value="1"/>
</dbReference>
<feature type="domain" description="HTH merR-type" evidence="5">
    <location>
        <begin position="1"/>
        <end position="71"/>
    </location>
</feature>
<keyword evidence="3" id="KW-0010">Activator</keyword>
<keyword evidence="1" id="KW-0805">Transcription regulation</keyword>
<dbReference type="PRINTS" id="PR00040">
    <property type="entry name" value="HTHMERR"/>
</dbReference>
<dbReference type="InterPro" id="IPR012925">
    <property type="entry name" value="TipAS_dom"/>
</dbReference>
<comment type="caution">
    <text evidence="6">The sequence shown here is derived from an EMBL/GenBank/DDBJ whole genome shotgun (WGS) entry which is preliminary data.</text>
</comment>